<dbReference type="GO" id="GO:0006813">
    <property type="term" value="P:potassium ion transport"/>
    <property type="evidence" value="ECO:0007669"/>
    <property type="project" value="UniProtKB-KW"/>
</dbReference>
<dbReference type="GO" id="GO:0006885">
    <property type="term" value="P:regulation of pH"/>
    <property type="evidence" value="ECO:0007669"/>
    <property type="project" value="TreeGrafter"/>
</dbReference>
<proteinExistence type="predicted"/>
<feature type="domain" description="Cation/H(+) antiporter C-terminal" evidence="6">
    <location>
        <begin position="75"/>
        <end position="108"/>
    </location>
</feature>
<dbReference type="OrthoDB" id="2687058at2759"/>
<dbReference type="PANTHER" id="PTHR32468">
    <property type="entry name" value="CATION/H + ANTIPORTER"/>
    <property type="match status" value="1"/>
</dbReference>
<dbReference type="PANTHER" id="PTHR32468:SF0">
    <property type="entry name" value="K(+)_H(+) ANTIPORTER 1"/>
    <property type="match status" value="1"/>
</dbReference>
<reference evidence="7" key="1">
    <citation type="submission" date="2022-04" db="EMBL/GenBank/DDBJ databases">
        <title>Carnegiea gigantea Genome sequencing and assembly v2.</title>
        <authorList>
            <person name="Copetti D."/>
            <person name="Sanderson M.J."/>
            <person name="Burquez A."/>
            <person name="Wojciechowski M.F."/>
        </authorList>
    </citation>
    <scope>NUCLEOTIDE SEQUENCE</scope>
    <source>
        <strain evidence="7">SGP5-SGP5p</strain>
        <tissue evidence="7">Aerial part</tissue>
    </source>
</reference>
<dbReference type="Pfam" id="PF23256">
    <property type="entry name" value="CHX17_2nd"/>
    <property type="match status" value="1"/>
</dbReference>
<keyword evidence="3" id="KW-0630">Potassium</keyword>
<dbReference type="GO" id="GO:0098662">
    <property type="term" value="P:inorganic cation transmembrane transport"/>
    <property type="evidence" value="ECO:0007669"/>
    <property type="project" value="TreeGrafter"/>
</dbReference>
<keyword evidence="4" id="KW-0406">Ion transport</keyword>
<evidence type="ECO:0000313" key="7">
    <source>
        <dbReference type="EMBL" id="KAJ8423985.1"/>
    </source>
</evidence>
<dbReference type="Pfam" id="PF23259">
    <property type="entry name" value="CHX17_C"/>
    <property type="match status" value="2"/>
</dbReference>
<accession>A0A9Q1GNU8</accession>
<evidence type="ECO:0000256" key="1">
    <source>
        <dbReference type="ARBA" id="ARBA00022448"/>
    </source>
</evidence>
<sequence length="266" mass="29466">MHEDICQVAEQKRVTMILLPFHKTWRKQEDGEVKVETVGHGWREVSRRVMNKAPCTVAVIVDRGFGENEGGGDRVCVVFFGGPDDREALELGARMADHPAVKVTVIRLVENNGRDNTTVMLRPSPEKCSESNYTFSVAAMNREEERVLDNTTMAEFRSKWEGQVEFMEREANNIEEAVLSLGRSGAYDLMVVGKGRFPSTMVAGLAERQAEHAELGPIADILSSSSSDVASSVLVVQQHDLAHAEEVPVCKVVHNENAEEDVCNQV</sequence>
<name>A0A9Q1GNU8_9CARY</name>
<dbReference type="InterPro" id="IPR057291">
    <property type="entry name" value="CHX17_2nd"/>
</dbReference>
<dbReference type="AlphaFoldDB" id="A0A9Q1GNU8"/>
<dbReference type="Proteomes" id="UP001153076">
    <property type="component" value="Unassembled WGS sequence"/>
</dbReference>
<keyword evidence="8" id="KW-1185">Reference proteome</keyword>
<evidence type="ECO:0000259" key="6">
    <source>
        <dbReference type="Pfam" id="PF23259"/>
    </source>
</evidence>
<dbReference type="EMBL" id="JAKOGI010001810">
    <property type="protein sequence ID" value="KAJ8423985.1"/>
    <property type="molecule type" value="Genomic_DNA"/>
</dbReference>
<evidence type="ECO:0000313" key="8">
    <source>
        <dbReference type="Proteomes" id="UP001153076"/>
    </source>
</evidence>
<organism evidence="7 8">
    <name type="scientific">Carnegiea gigantea</name>
    <dbReference type="NCBI Taxonomy" id="171969"/>
    <lineage>
        <taxon>Eukaryota</taxon>
        <taxon>Viridiplantae</taxon>
        <taxon>Streptophyta</taxon>
        <taxon>Embryophyta</taxon>
        <taxon>Tracheophyta</taxon>
        <taxon>Spermatophyta</taxon>
        <taxon>Magnoliopsida</taxon>
        <taxon>eudicotyledons</taxon>
        <taxon>Gunneridae</taxon>
        <taxon>Pentapetalae</taxon>
        <taxon>Caryophyllales</taxon>
        <taxon>Cactineae</taxon>
        <taxon>Cactaceae</taxon>
        <taxon>Cactoideae</taxon>
        <taxon>Echinocereeae</taxon>
        <taxon>Carnegiea</taxon>
    </lineage>
</organism>
<feature type="domain" description="Cation/H(+) antiporter C-terminal" evidence="6">
    <location>
        <begin position="147"/>
        <end position="239"/>
    </location>
</feature>
<dbReference type="Gene3D" id="3.40.50.12370">
    <property type="match status" value="1"/>
</dbReference>
<comment type="caution">
    <text evidence="7">The sequence shown here is derived from an EMBL/GenBank/DDBJ whole genome shotgun (WGS) entry which is preliminary data.</text>
</comment>
<keyword evidence="2" id="KW-0633">Potassium transport</keyword>
<dbReference type="GO" id="GO:0012505">
    <property type="term" value="C:endomembrane system"/>
    <property type="evidence" value="ECO:0007669"/>
    <property type="project" value="TreeGrafter"/>
</dbReference>
<gene>
    <name evidence="7" type="ORF">Cgig2_022326</name>
</gene>
<evidence type="ECO:0000256" key="4">
    <source>
        <dbReference type="ARBA" id="ARBA00023065"/>
    </source>
</evidence>
<keyword evidence="1" id="KW-0813">Transport</keyword>
<dbReference type="InterPro" id="IPR057290">
    <property type="entry name" value="CHX17_C"/>
</dbReference>
<feature type="domain" description="Cation/H(+) antiporter central" evidence="5">
    <location>
        <begin position="1"/>
        <end position="67"/>
    </location>
</feature>
<evidence type="ECO:0000259" key="5">
    <source>
        <dbReference type="Pfam" id="PF23256"/>
    </source>
</evidence>
<evidence type="ECO:0000256" key="3">
    <source>
        <dbReference type="ARBA" id="ARBA00022958"/>
    </source>
</evidence>
<evidence type="ECO:0000256" key="2">
    <source>
        <dbReference type="ARBA" id="ARBA00022538"/>
    </source>
</evidence>
<protein>
    <submittedName>
        <fullName evidence="7">Uncharacterized protein</fullName>
    </submittedName>
</protein>
<dbReference type="InterPro" id="IPR050794">
    <property type="entry name" value="CPA2_transporter"/>
</dbReference>